<evidence type="ECO:0000313" key="2">
    <source>
        <dbReference type="EMBL" id="MFG6108948.1"/>
    </source>
</evidence>
<dbReference type="EMBL" id="JBHGCJ010000004">
    <property type="protein sequence ID" value="MFG6108948.1"/>
    <property type="molecule type" value="Genomic_DNA"/>
</dbReference>
<feature type="compositionally biased region" description="Basic and acidic residues" evidence="1">
    <location>
        <begin position="37"/>
        <end position="54"/>
    </location>
</feature>
<protein>
    <recommendedName>
        <fullName evidence="4">Lana protein</fullName>
    </recommendedName>
</protein>
<feature type="compositionally biased region" description="Polar residues" evidence="1">
    <location>
        <begin position="1"/>
        <end position="10"/>
    </location>
</feature>
<organism evidence="2 3">
    <name type="scientific">Stenotrophomonas nematodicola</name>
    <dbReference type="NCBI Taxonomy" id="2656746"/>
    <lineage>
        <taxon>Bacteria</taxon>
        <taxon>Pseudomonadati</taxon>
        <taxon>Pseudomonadota</taxon>
        <taxon>Gammaproteobacteria</taxon>
        <taxon>Lysobacterales</taxon>
        <taxon>Lysobacteraceae</taxon>
        <taxon>Stenotrophomonas</taxon>
    </lineage>
</organism>
<comment type="caution">
    <text evidence="2">The sequence shown here is derived from an EMBL/GenBank/DDBJ whole genome shotgun (WGS) entry which is preliminary data.</text>
</comment>
<gene>
    <name evidence="2" type="ORF">ACEU0G_002946</name>
</gene>
<proteinExistence type="predicted"/>
<evidence type="ECO:0000313" key="3">
    <source>
        <dbReference type="Proteomes" id="UP001605261"/>
    </source>
</evidence>
<keyword evidence="3" id="KW-1185">Reference proteome</keyword>
<sequence length="54" mass="6228">MSSQDKQPVQQEGVKESQQDRKQDETARQRPAQTDQAIHDAETRRPPRKDDNPA</sequence>
<evidence type="ECO:0000256" key="1">
    <source>
        <dbReference type="SAM" id="MobiDB-lite"/>
    </source>
</evidence>
<accession>A0ABW7CVF4</accession>
<dbReference type="RefSeq" id="WP_259203491.1">
    <property type="nucleotide sequence ID" value="NZ_JBHGCJ010000004.1"/>
</dbReference>
<feature type="compositionally biased region" description="Basic and acidic residues" evidence="1">
    <location>
        <begin position="13"/>
        <end position="28"/>
    </location>
</feature>
<reference evidence="2 3" key="1">
    <citation type="submission" date="2024-09" db="EMBL/GenBank/DDBJ databases">
        <authorList>
            <consortium name="All-Russian atlas of soil microorganisms"/>
            <consortium name="as a basis for the search for new antimicrobial producers and enzymes with unique properties"/>
            <person name="Sokolova E.A."/>
            <person name="Voronina E.N."/>
        </authorList>
    </citation>
    <scope>NUCLEOTIDE SEQUENCE [LARGE SCALE GENOMIC DNA]</scope>
    <source>
        <strain evidence="2 3">AF-22b-331.1</strain>
    </source>
</reference>
<name>A0ABW7CVF4_9GAMM</name>
<feature type="region of interest" description="Disordered" evidence="1">
    <location>
        <begin position="1"/>
        <end position="54"/>
    </location>
</feature>
<dbReference type="Proteomes" id="UP001605261">
    <property type="component" value="Unassembled WGS sequence"/>
</dbReference>
<evidence type="ECO:0008006" key="4">
    <source>
        <dbReference type="Google" id="ProtNLM"/>
    </source>
</evidence>